<protein>
    <submittedName>
        <fullName evidence="3">Helix-turn-helix transcriptional regulator</fullName>
    </submittedName>
</protein>
<name>A0A941CZN6_9CAUL</name>
<comment type="caution">
    <text evidence="3">The sequence shown here is derived from an EMBL/GenBank/DDBJ whole genome shotgun (WGS) entry which is preliminary data.</text>
</comment>
<dbReference type="CDD" id="cd00093">
    <property type="entry name" value="HTH_XRE"/>
    <property type="match status" value="1"/>
</dbReference>
<organism evidence="3 4">
    <name type="scientific">Phenylobacterium glaciei</name>
    <dbReference type="NCBI Taxonomy" id="2803784"/>
    <lineage>
        <taxon>Bacteria</taxon>
        <taxon>Pseudomonadati</taxon>
        <taxon>Pseudomonadota</taxon>
        <taxon>Alphaproteobacteria</taxon>
        <taxon>Caulobacterales</taxon>
        <taxon>Caulobacteraceae</taxon>
        <taxon>Phenylobacterium</taxon>
    </lineage>
</organism>
<dbReference type="RefSeq" id="WP_215338734.1">
    <property type="nucleotide sequence ID" value="NZ_JAGSGD010000001.1"/>
</dbReference>
<dbReference type="PANTHER" id="PTHR46797:SF1">
    <property type="entry name" value="METHYLPHOSPHONATE SYNTHASE"/>
    <property type="match status" value="1"/>
</dbReference>
<dbReference type="Pfam" id="PF01381">
    <property type="entry name" value="HTH_3"/>
    <property type="match status" value="1"/>
</dbReference>
<dbReference type="InterPro" id="IPR001387">
    <property type="entry name" value="Cro/C1-type_HTH"/>
</dbReference>
<evidence type="ECO:0000259" key="2">
    <source>
        <dbReference type="PROSITE" id="PS50943"/>
    </source>
</evidence>
<proteinExistence type="predicted"/>
<accession>A0A941CZN6</accession>
<keyword evidence="1" id="KW-0238">DNA-binding</keyword>
<keyword evidence="4" id="KW-1185">Reference proteome</keyword>
<dbReference type="InterPro" id="IPR010982">
    <property type="entry name" value="Lambda_DNA-bd_dom_sf"/>
</dbReference>
<dbReference type="Gene3D" id="1.10.260.40">
    <property type="entry name" value="lambda repressor-like DNA-binding domains"/>
    <property type="match status" value="1"/>
</dbReference>
<dbReference type="EMBL" id="JAGSGD010000001">
    <property type="protein sequence ID" value="MBR7618794.1"/>
    <property type="molecule type" value="Genomic_DNA"/>
</dbReference>
<dbReference type="SUPFAM" id="SSF47413">
    <property type="entry name" value="lambda repressor-like DNA-binding domains"/>
    <property type="match status" value="1"/>
</dbReference>
<gene>
    <name evidence="3" type="ORF">JKL49_05275</name>
</gene>
<evidence type="ECO:0000313" key="4">
    <source>
        <dbReference type="Proteomes" id="UP000622580"/>
    </source>
</evidence>
<reference evidence="3" key="1">
    <citation type="submission" date="2021-04" db="EMBL/GenBank/DDBJ databases">
        <title>Draft genome assembly of strain Phenylobacterium sp. 20VBR1 using MiniION and Illumina platforms.</title>
        <authorList>
            <person name="Thomas F.A."/>
            <person name="Krishnan K.P."/>
            <person name="Sinha R.K."/>
        </authorList>
    </citation>
    <scope>NUCLEOTIDE SEQUENCE</scope>
    <source>
        <strain evidence="3">20VBR1</strain>
    </source>
</reference>
<dbReference type="Proteomes" id="UP000622580">
    <property type="component" value="Unassembled WGS sequence"/>
</dbReference>
<dbReference type="GO" id="GO:0005829">
    <property type="term" value="C:cytosol"/>
    <property type="evidence" value="ECO:0007669"/>
    <property type="project" value="TreeGrafter"/>
</dbReference>
<dbReference type="InterPro" id="IPR050807">
    <property type="entry name" value="TransReg_Diox_bact_type"/>
</dbReference>
<feature type="domain" description="HTH cro/C1-type" evidence="2">
    <location>
        <begin position="69"/>
        <end position="123"/>
    </location>
</feature>
<dbReference type="PROSITE" id="PS50943">
    <property type="entry name" value="HTH_CROC1"/>
    <property type="match status" value="1"/>
</dbReference>
<dbReference type="SMART" id="SM00530">
    <property type="entry name" value="HTH_XRE"/>
    <property type="match status" value="1"/>
</dbReference>
<dbReference type="AlphaFoldDB" id="A0A941CZN6"/>
<dbReference type="PANTHER" id="PTHR46797">
    <property type="entry name" value="HTH-TYPE TRANSCRIPTIONAL REGULATOR"/>
    <property type="match status" value="1"/>
</dbReference>
<dbReference type="GO" id="GO:0003700">
    <property type="term" value="F:DNA-binding transcription factor activity"/>
    <property type="evidence" value="ECO:0007669"/>
    <property type="project" value="TreeGrafter"/>
</dbReference>
<evidence type="ECO:0000313" key="3">
    <source>
        <dbReference type="EMBL" id="MBR7618794.1"/>
    </source>
</evidence>
<evidence type="ECO:0000256" key="1">
    <source>
        <dbReference type="ARBA" id="ARBA00023125"/>
    </source>
</evidence>
<sequence>MNQITTFTTPGGEEMVVLPREDFDRLVAAAEDHADVAIYDQAKARLATGEDELVPAAVVDRILQGESPIRVWRQHRGLTLSDLADTTSLSQAYLSQIETGKRVGQAETLRVIATALGVTIDDLI</sequence>
<dbReference type="GO" id="GO:0003677">
    <property type="term" value="F:DNA binding"/>
    <property type="evidence" value="ECO:0007669"/>
    <property type="project" value="UniProtKB-KW"/>
</dbReference>